<dbReference type="InterPro" id="IPR037294">
    <property type="entry name" value="ABC_BtuC-like"/>
</dbReference>
<feature type="transmembrane region" description="Helical" evidence="7">
    <location>
        <begin position="154"/>
        <end position="176"/>
    </location>
</feature>
<gene>
    <name evidence="8" type="ORF">CDV28_10626</name>
</gene>
<dbReference type="Pfam" id="PF00950">
    <property type="entry name" value="ABC-3"/>
    <property type="match status" value="1"/>
</dbReference>
<dbReference type="InterPro" id="IPR001626">
    <property type="entry name" value="ABC_TroCD"/>
</dbReference>
<keyword evidence="6" id="KW-0813">Transport</keyword>
<reference evidence="8" key="1">
    <citation type="submission" date="2017-07" db="EMBL/GenBank/DDBJ databases">
        <title>The cable genome - Insights into the physiology and evolution of filamentous bacteria capable of sulfide oxidation via long distance electron transfer.</title>
        <authorList>
            <person name="Thorup C."/>
            <person name="Bjerg J.T."/>
            <person name="Schreiber L."/>
            <person name="Nielsen L.P."/>
            <person name="Kjeldsen K.U."/>
            <person name="Boesen T."/>
            <person name="Boggild A."/>
            <person name="Meysman F."/>
            <person name="Geelhoed J."/>
            <person name="Schramm A."/>
        </authorList>
    </citation>
    <scope>NUCLEOTIDE SEQUENCE [LARGE SCALE GENOMIC DNA]</scope>
    <source>
        <strain evidence="8">GS</strain>
    </source>
</reference>
<dbReference type="EMBL" id="NQJD01000006">
    <property type="protein sequence ID" value="TAA75471.1"/>
    <property type="molecule type" value="Genomic_DNA"/>
</dbReference>
<dbReference type="GO" id="GO:0055085">
    <property type="term" value="P:transmembrane transport"/>
    <property type="evidence" value="ECO:0007669"/>
    <property type="project" value="InterPro"/>
</dbReference>
<accession>A0A521G3K7</accession>
<keyword evidence="5 7" id="KW-0472">Membrane</keyword>
<evidence type="ECO:0000256" key="3">
    <source>
        <dbReference type="ARBA" id="ARBA00022692"/>
    </source>
</evidence>
<evidence type="ECO:0000256" key="7">
    <source>
        <dbReference type="SAM" id="Phobius"/>
    </source>
</evidence>
<feature type="transmembrane region" description="Helical" evidence="7">
    <location>
        <begin position="213"/>
        <end position="232"/>
    </location>
</feature>
<evidence type="ECO:0000313" key="8">
    <source>
        <dbReference type="EMBL" id="TAA75471.1"/>
    </source>
</evidence>
<evidence type="ECO:0000256" key="6">
    <source>
        <dbReference type="RuleBase" id="RU003943"/>
    </source>
</evidence>
<keyword evidence="9" id="KW-1185">Reference proteome</keyword>
<feature type="transmembrane region" description="Helical" evidence="7">
    <location>
        <begin position="188"/>
        <end position="207"/>
    </location>
</feature>
<keyword evidence="3 6" id="KW-0812">Transmembrane</keyword>
<evidence type="ECO:0000256" key="4">
    <source>
        <dbReference type="ARBA" id="ARBA00022989"/>
    </source>
</evidence>
<feature type="transmembrane region" description="Helical" evidence="7">
    <location>
        <begin position="79"/>
        <end position="98"/>
    </location>
</feature>
<organism evidence="8 9">
    <name type="scientific">Candidatus Electronema aureum</name>
    <dbReference type="NCBI Taxonomy" id="2005002"/>
    <lineage>
        <taxon>Bacteria</taxon>
        <taxon>Pseudomonadati</taxon>
        <taxon>Thermodesulfobacteriota</taxon>
        <taxon>Desulfobulbia</taxon>
        <taxon>Desulfobulbales</taxon>
        <taxon>Desulfobulbaceae</taxon>
        <taxon>Candidatus Electronema</taxon>
    </lineage>
</organism>
<dbReference type="SUPFAM" id="SSF81345">
    <property type="entry name" value="ABC transporter involved in vitamin B12 uptake, BtuC"/>
    <property type="match status" value="1"/>
</dbReference>
<feature type="transmembrane region" description="Helical" evidence="7">
    <location>
        <begin position="25"/>
        <end position="47"/>
    </location>
</feature>
<dbReference type="PANTHER" id="PTHR30477">
    <property type="entry name" value="ABC-TRANSPORTER METAL-BINDING PROTEIN"/>
    <property type="match status" value="1"/>
</dbReference>
<dbReference type="Gene3D" id="1.10.3470.10">
    <property type="entry name" value="ABC transporter involved in vitamin B12 uptake, BtuC"/>
    <property type="match status" value="1"/>
</dbReference>
<evidence type="ECO:0000256" key="2">
    <source>
        <dbReference type="ARBA" id="ARBA00008034"/>
    </source>
</evidence>
<feature type="transmembrane region" description="Helical" evidence="7">
    <location>
        <begin position="267"/>
        <end position="287"/>
    </location>
</feature>
<sequence length="298" mass="31570">MELIYNIVKGWTAAGYLPAIFEHAFMIRGMLAAFIIGPLLGAMGTVVVTKKLSFFTQTIGNAAMSGVAIGLLLGEPADATYAGLYGFCLIVALLMTFVKNRTRLANDTIIGVVLAQTLGLGIILMIIVTTQFNIHQVEGILFGSLITLNDNDLIALAISSIVVTVLFACNFNRFMLASFNKTLAKARGLSPVFLEYLFVVLMTAVVVSSLKLIGSLLVLVLIVVPAAGAQLLASNLRRFVWLSVLFSTISTVLGLLLSGFLPVPSGALIALVSSILFYGALLLKPLFGKGGGPNQGEI</sequence>
<dbReference type="PANTHER" id="PTHR30477:SF18">
    <property type="entry name" value="METAL TRANSPORT SYSTEM MEMBRANE PROTEIN CT_417-RELATED"/>
    <property type="match status" value="1"/>
</dbReference>
<dbReference type="Proteomes" id="UP000316238">
    <property type="component" value="Unassembled WGS sequence"/>
</dbReference>
<evidence type="ECO:0000256" key="1">
    <source>
        <dbReference type="ARBA" id="ARBA00004141"/>
    </source>
</evidence>
<evidence type="ECO:0000313" key="9">
    <source>
        <dbReference type="Proteomes" id="UP000316238"/>
    </source>
</evidence>
<feature type="transmembrane region" description="Helical" evidence="7">
    <location>
        <begin position="239"/>
        <end position="261"/>
    </location>
</feature>
<evidence type="ECO:0000256" key="5">
    <source>
        <dbReference type="ARBA" id="ARBA00023136"/>
    </source>
</evidence>
<comment type="similarity">
    <text evidence="2 6">Belongs to the ABC-3 integral membrane protein family.</text>
</comment>
<protein>
    <submittedName>
        <fullName evidence="8">Zinc transport system permease protein</fullName>
    </submittedName>
</protein>
<dbReference type="GO" id="GO:0010043">
    <property type="term" value="P:response to zinc ion"/>
    <property type="evidence" value="ECO:0007669"/>
    <property type="project" value="TreeGrafter"/>
</dbReference>
<name>A0A521G3K7_9BACT</name>
<proteinExistence type="inferred from homology"/>
<feature type="transmembrane region" description="Helical" evidence="7">
    <location>
        <begin position="54"/>
        <end position="73"/>
    </location>
</feature>
<feature type="transmembrane region" description="Helical" evidence="7">
    <location>
        <begin position="110"/>
        <end position="134"/>
    </location>
</feature>
<comment type="caution">
    <text evidence="8">The sequence shown here is derived from an EMBL/GenBank/DDBJ whole genome shotgun (WGS) entry which is preliminary data.</text>
</comment>
<dbReference type="AlphaFoldDB" id="A0A521G3K7"/>
<comment type="subcellular location">
    <subcellularLocation>
        <location evidence="6">Cell membrane</location>
        <topology evidence="6">Multi-pass membrane protein</topology>
    </subcellularLocation>
    <subcellularLocation>
        <location evidence="1">Membrane</location>
        <topology evidence="1">Multi-pass membrane protein</topology>
    </subcellularLocation>
</comment>
<dbReference type="GO" id="GO:0043190">
    <property type="term" value="C:ATP-binding cassette (ABC) transporter complex"/>
    <property type="evidence" value="ECO:0007669"/>
    <property type="project" value="InterPro"/>
</dbReference>
<keyword evidence="4 7" id="KW-1133">Transmembrane helix</keyword>